<reference evidence="1 2" key="1">
    <citation type="submission" date="2012-10" db="EMBL/GenBank/DDBJ databases">
        <title>Draft Genome Sequence of Paenibacillus popilliae ATCC 14706T.</title>
        <authorList>
            <person name="Iiyama K."/>
            <person name="Mori K."/>
            <person name="Mon H."/>
            <person name="Chieda Y."/>
            <person name="Lee J.M."/>
            <person name="Kusakabe T."/>
            <person name="Tashiro K."/>
            <person name="Asano S."/>
            <person name="Yasunaga-Aoki C."/>
            <person name="Shimizu S."/>
        </authorList>
    </citation>
    <scope>NUCLEOTIDE SEQUENCE [LARGE SCALE GENOMIC DNA]</scope>
    <source>
        <strain evidence="1 2">ATCC 14706</strain>
    </source>
</reference>
<protein>
    <submittedName>
        <fullName evidence="1">Cation/multidrug efflux pump</fullName>
    </submittedName>
</protein>
<evidence type="ECO:0000313" key="1">
    <source>
        <dbReference type="EMBL" id="GAC42783.1"/>
    </source>
</evidence>
<dbReference type="AlphaFoldDB" id="M9M5W8"/>
<dbReference type="Proteomes" id="UP000029453">
    <property type="component" value="Unassembled WGS sequence"/>
</dbReference>
<proteinExistence type="predicted"/>
<sequence length="73" mass="8261">MREDMKKAELIAKLNELFGDEDVEIYVERVEKCFAISIDQGGNATIKPSGVKSTFKDDFEIYMDQDGDAIIEP</sequence>
<gene>
    <name evidence="1" type="ORF">PPOP_2143</name>
</gene>
<name>M9M5W8_PAEPP</name>
<organism evidence="1 2">
    <name type="scientific">Paenibacillus popilliae ATCC 14706</name>
    <dbReference type="NCBI Taxonomy" id="1212764"/>
    <lineage>
        <taxon>Bacteria</taxon>
        <taxon>Bacillati</taxon>
        <taxon>Bacillota</taxon>
        <taxon>Bacilli</taxon>
        <taxon>Bacillales</taxon>
        <taxon>Paenibacillaceae</taxon>
        <taxon>Paenibacillus</taxon>
    </lineage>
</organism>
<accession>M9M5W8</accession>
<comment type="caution">
    <text evidence="1">The sequence shown here is derived from an EMBL/GenBank/DDBJ whole genome shotgun (WGS) entry which is preliminary data.</text>
</comment>
<dbReference type="EMBL" id="BALG01000133">
    <property type="protein sequence ID" value="GAC42783.1"/>
    <property type="molecule type" value="Genomic_DNA"/>
</dbReference>
<keyword evidence="2" id="KW-1185">Reference proteome</keyword>
<evidence type="ECO:0000313" key="2">
    <source>
        <dbReference type="Proteomes" id="UP000029453"/>
    </source>
</evidence>